<dbReference type="STRING" id="570521.SAMN04488508_10415"/>
<gene>
    <name evidence="9" type="ORF">SAMN04488508_10415</name>
</gene>
<keyword evidence="5" id="KW-0812">Transmembrane</keyword>
<feature type="signal peptide" evidence="8">
    <location>
        <begin position="1"/>
        <end position="21"/>
    </location>
</feature>
<dbReference type="AlphaFoldDB" id="A0A1M6EZS6"/>
<dbReference type="EMBL" id="FQYP01000004">
    <property type="protein sequence ID" value="SHI90940.1"/>
    <property type="molecule type" value="Genomic_DNA"/>
</dbReference>
<proteinExistence type="inferred from homology"/>
<dbReference type="OrthoDB" id="9811587at2"/>
<sequence>MKYLTTVVFFFCCLLSGTIQGQQTWTLDECVSYAIQNNLQVKDFEYSEKANREDYKQSIRNLLPSVSAFSNYRINFGRSVDPNTNSFVNTEFVSNNYSLDAQIDLFQGFQKVNTIKATKFLYQASYEETLHQKYLLAFRVMSAFYDIQFMKGLLAISKEQVQVSQENYNLVKRQVELGQKAKADLYEAESAWLADQLLVTQSENNLEAAKLALMQEMNLNEDRTITVVDLGIEKKSSVEIVEKNEDSIFNTAQTVVPIIKAQELRIEAAKKQLAATRGALYPSFVFSAGYSSRYVDNNLDSDTGELIPFNTQIKDNAAQFVGVSLRIPISNGWSNRSRVKQQKVAMMRAENNFNIQKQETYQIIQQLVQDGNALQREYEQSNLRRDAQQVAFDIAQKRYEKGLISIIELNQSKNLLANAQNEFLQVRLRLKINKSTLDFYRGLPVFNIKRVQ</sequence>
<organism evidence="9 10">
    <name type="scientific">Aquimarina spongiae</name>
    <dbReference type="NCBI Taxonomy" id="570521"/>
    <lineage>
        <taxon>Bacteria</taxon>
        <taxon>Pseudomonadati</taxon>
        <taxon>Bacteroidota</taxon>
        <taxon>Flavobacteriia</taxon>
        <taxon>Flavobacteriales</taxon>
        <taxon>Flavobacteriaceae</taxon>
        <taxon>Aquimarina</taxon>
    </lineage>
</organism>
<feature type="chain" id="PRO_5013178100" evidence="8">
    <location>
        <begin position="22"/>
        <end position="452"/>
    </location>
</feature>
<dbReference type="RefSeq" id="WP_073315851.1">
    <property type="nucleotide sequence ID" value="NZ_FQYP01000004.1"/>
</dbReference>
<evidence type="ECO:0000256" key="3">
    <source>
        <dbReference type="ARBA" id="ARBA00022448"/>
    </source>
</evidence>
<name>A0A1M6EZS6_9FLAO</name>
<evidence type="ECO:0000256" key="7">
    <source>
        <dbReference type="ARBA" id="ARBA00023237"/>
    </source>
</evidence>
<keyword evidence="7" id="KW-0998">Cell outer membrane</keyword>
<dbReference type="Proteomes" id="UP000184432">
    <property type="component" value="Unassembled WGS sequence"/>
</dbReference>
<evidence type="ECO:0000256" key="5">
    <source>
        <dbReference type="ARBA" id="ARBA00022692"/>
    </source>
</evidence>
<dbReference type="InterPro" id="IPR051906">
    <property type="entry name" value="TolC-like"/>
</dbReference>
<accession>A0A1M6EZS6</accession>
<reference evidence="10" key="1">
    <citation type="submission" date="2016-11" db="EMBL/GenBank/DDBJ databases">
        <authorList>
            <person name="Varghese N."/>
            <person name="Submissions S."/>
        </authorList>
    </citation>
    <scope>NUCLEOTIDE SEQUENCE [LARGE SCALE GENOMIC DNA]</scope>
    <source>
        <strain evidence="10">DSM 22623</strain>
    </source>
</reference>
<dbReference type="GO" id="GO:0015562">
    <property type="term" value="F:efflux transmembrane transporter activity"/>
    <property type="evidence" value="ECO:0007669"/>
    <property type="project" value="InterPro"/>
</dbReference>
<evidence type="ECO:0000256" key="1">
    <source>
        <dbReference type="ARBA" id="ARBA00004442"/>
    </source>
</evidence>
<evidence type="ECO:0000256" key="6">
    <source>
        <dbReference type="ARBA" id="ARBA00023136"/>
    </source>
</evidence>
<dbReference type="GO" id="GO:0015288">
    <property type="term" value="F:porin activity"/>
    <property type="evidence" value="ECO:0007669"/>
    <property type="project" value="TreeGrafter"/>
</dbReference>
<keyword evidence="8" id="KW-0732">Signal</keyword>
<keyword evidence="4" id="KW-1134">Transmembrane beta strand</keyword>
<keyword evidence="3" id="KW-0813">Transport</keyword>
<keyword evidence="10" id="KW-1185">Reference proteome</keyword>
<evidence type="ECO:0000256" key="2">
    <source>
        <dbReference type="ARBA" id="ARBA00007613"/>
    </source>
</evidence>
<dbReference type="InterPro" id="IPR003423">
    <property type="entry name" value="OMP_efflux"/>
</dbReference>
<dbReference type="Gene3D" id="1.20.1600.10">
    <property type="entry name" value="Outer membrane efflux proteins (OEP)"/>
    <property type="match status" value="1"/>
</dbReference>
<dbReference type="GO" id="GO:1990281">
    <property type="term" value="C:efflux pump complex"/>
    <property type="evidence" value="ECO:0007669"/>
    <property type="project" value="TreeGrafter"/>
</dbReference>
<comment type="similarity">
    <text evidence="2">Belongs to the outer membrane factor (OMF) (TC 1.B.17) family.</text>
</comment>
<dbReference type="PANTHER" id="PTHR30026:SF20">
    <property type="entry name" value="OUTER MEMBRANE PROTEIN TOLC"/>
    <property type="match status" value="1"/>
</dbReference>
<dbReference type="SUPFAM" id="SSF56954">
    <property type="entry name" value="Outer membrane efflux proteins (OEP)"/>
    <property type="match status" value="1"/>
</dbReference>
<dbReference type="GO" id="GO:0009279">
    <property type="term" value="C:cell outer membrane"/>
    <property type="evidence" value="ECO:0007669"/>
    <property type="project" value="UniProtKB-SubCell"/>
</dbReference>
<evidence type="ECO:0000256" key="8">
    <source>
        <dbReference type="SAM" id="SignalP"/>
    </source>
</evidence>
<evidence type="ECO:0000313" key="10">
    <source>
        <dbReference type="Proteomes" id="UP000184432"/>
    </source>
</evidence>
<dbReference type="PANTHER" id="PTHR30026">
    <property type="entry name" value="OUTER MEMBRANE PROTEIN TOLC"/>
    <property type="match status" value="1"/>
</dbReference>
<keyword evidence="6" id="KW-0472">Membrane</keyword>
<comment type="subcellular location">
    <subcellularLocation>
        <location evidence="1">Cell outer membrane</location>
    </subcellularLocation>
</comment>
<protein>
    <submittedName>
        <fullName evidence="9">Outer membrane efflux protein</fullName>
    </submittedName>
</protein>
<dbReference type="Pfam" id="PF02321">
    <property type="entry name" value="OEP"/>
    <property type="match status" value="2"/>
</dbReference>
<evidence type="ECO:0000313" key="9">
    <source>
        <dbReference type="EMBL" id="SHI90940.1"/>
    </source>
</evidence>
<evidence type="ECO:0000256" key="4">
    <source>
        <dbReference type="ARBA" id="ARBA00022452"/>
    </source>
</evidence>